<keyword evidence="3" id="KW-1185">Reference proteome</keyword>
<feature type="compositionally biased region" description="Low complexity" evidence="1">
    <location>
        <begin position="164"/>
        <end position="180"/>
    </location>
</feature>
<reference evidence="2 3" key="1">
    <citation type="submission" date="2023-09" db="EMBL/GenBank/DDBJ databases">
        <title>Multi-omics analysis of a traditional fermented food reveals byproduct-associated fungal strains for waste-to-food upcycling.</title>
        <authorList>
            <consortium name="Lawrence Berkeley National Laboratory"/>
            <person name="Rekdal V.M."/>
            <person name="Villalobos-Escobedo J.M."/>
            <person name="Rodriguez-Valeron N."/>
            <person name="Garcia M.O."/>
            <person name="Vasquez D.P."/>
            <person name="Damayanti I."/>
            <person name="Sorensen P.M."/>
            <person name="Baidoo E.E."/>
            <person name="De Carvalho A.C."/>
            <person name="Riley R."/>
            <person name="Lipzen A."/>
            <person name="He G."/>
            <person name="Yan M."/>
            <person name="Haridas S."/>
            <person name="Daum C."/>
            <person name="Yoshinaga Y."/>
            <person name="Ng V."/>
            <person name="Grigoriev I.V."/>
            <person name="Munk R."/>
            <person name="Nuraida L."/>
            <person name="Wijaya C.H."/>
            <person name="Morales P.-C."/>
            <person name="Keasling J.D."/>
        </authorList>
    </citation>
    <scope>NUCLEOTIDE SEQUENCE [LARGE SCALE GENOMIC DNA]</scope>
    <source>
        <strain evidence="2 3">FGSC 2613</strain>
    </source>
</reference>
<dbReference type="EMBL" id="JAVLET010000005">
    <property type="protein sequence ID" value="KAL0470018.1"/>
    <property type="molecule type" value="Genomic_DNA"/>
</dbReference>
<evidence type="ECO:0000313" key="2">
    <source>
        <dbReference type="EMBL" id="KAL0470018.1"/>
    </source>
</evidence>
<feature type="region of interest" description="Disordered" evidence="1">
    <location>
        <begin position="161"/>
        <end position="290"/>
    </location>
</feature>
<organism evidence="2 3">
    <name type="scientific">Neurospora intermedia</name>
    <dbReference type="NCBI Taxonomy" id="5142"/>
    <lineage>
        <taxon>Eukaryota</taxon>
        <taxon>Fungi</taxon>
        <taxon>Dikarya</taxon>
        <taxon>Ascomycota</taxon>
        <taxon>Pezizomycotina</taxon>
        <taxon>Sordariomycetes</taxon>
        <taxon>Sordariomycetidae</taxon>
        <taxon>Sordariales</taxon>
        <taxon>Sordariaceae</taxon>
        <taxon>Neurospora</taxon>
    </lineage>
</organism>
<proteinExistence type="predicted"/>
<accession>A0ABR3DBF6</accession>
<feature type="compositionally biased region" description="Polar residues" evidence="1">
    <location>
        <begin position="86"/>
        <end position="104"/>
    </location>
</feature>
<sequence>MAHITYQQVYPQTSGWYLGTMSVQDAAAQTQPSNCEASNIMTSSAVTSCCCFARPLRSKTDLPLLTEQLKHLSQLPPPEKHKPDSESSCVQPRSNDTRPTQLDTLTPLTYRFTINLSHLSTMPKGQKSLIHVTTENVPPKHEGPGQVPPDSLAAESIRSGGAFAQGNPSASAGGSASQNPRAKAPGTAHQSHPEAQQPKHENPEQGAPAPTYIFHHGRNLPDPAGPHGKNIREVKDDEIDESWTEPASMPEPGSKEDPGRAALKRMLVSTAPEVKMDTGKGSQEGGDVLPLETREAGFEALGGDAEA</sequence>
<dbReference type="Proteomes" id="UP001451303">
    <property type="component" value="Unassembled WGS sequence"/>
</dbReference>
<name>A0ABR3DBF6_NEUIN</name>
<feature type="region of interest" description="Disordered" evidence="1">
    <location>
        <begin position="73"/>
        <end position="104"/>
    </location>
</feature>
<protein>
    <submittedName>
        <fullName evidence="2">Uncharacterized protein</fullName>
    </submittedName>
</protein>
<evidence type="ECO:0000256" key="1">
    <source>
        <dbReference type="SAM" id="MobiDB-lite"/>
    </source>
</evidence>
<evidence type="ECO:0000313" key="3">
    <source>
        <dbReference type="Proteomes" id="UP001451303"/>
    </source>
</evidence>
<gene>
    <name evidence="2" type="ORF">QR685DRAFT_572915</name>
</gene>
<comment type="caution">
    <text evidence="2">The sequence shown here is derived from an EMBL/GenBank/DDBJ whole genome shotgun (WGS) entry which is preliminary data.</text>
</comment>